<proteinExistence type="predicted"/>
<dbReference type="Gene3D" id="3.40.50.10540">
    <property type="entry name" value="Crotonobetainyl-coa:carnitine coa-transferase, domain 1"/>
    <property type="match status" value="1"/>
</dbReference>
<dbReference type="RefSeq" id="WP_010437213.1">
    <property type="nucleotide sequence ID" value="NZ_AEYW01000001.1"/>
</dbReference>
<dbReference type="GO" id="GO:0016740">
    <property type="term" value="F:transferase activity"/>
    <property type="evidence" value="ECO:0007669"/>
    <property type="project" value="UniProtKB-KW"/>
</dbReference>
<dbReference type="Proteomes" id="UP000271700">
    <property type="component" value="Unassembled WGS sequence"/>
</dbReference>
<comment type="caution">
    <text evidence="1">The sequence shown here is derived from an EMBL/GenBank/DDBJ whole genome shotgun (WGS) entry which is preliminary data.</text>
</comment>
<dbReference type="InterPro" id="IPR003673">
    <property type="entry name" value="CoA-Trfase_fam_III"/>
</dbReference>
<keyword evidence="1" id="KW-0808">Transferase</keyword>
<reference evidence="1 2" key="1">
    <citation type="submission" date="2018-10" db="EMBL/GenBank/DDBJ databases">
        <title>Genomic Encyclopedia of Archaeal and Bacterial Type Strains, Phase II (KMG-II): from individual species to whole genera.</title>
        <authorList>
            <person name="Goeker M."/>
        </authorList>
    </citation>
    <scope>NUCLEOTIDE SEQUENCE [LARGE SCALE GENOMIC DNA]</scope>
    <source>
        <strain evidence="1 2">DSM 29317</strain>
    </source>
</reference>
<dbReference type="InterPro" id="IPR044855">
    <property type="entry name" value="CoA-Trfase_III_dom3_sf"/>
</dbReference>
<dbReference type="Gene3D" id="3.30.1540.10">
    <property type="entry name" value="formyl-coa transferase, domain 3"/>
    <property type="match status" value="1"/>
</dbReference>
<sequence>MVSDDFRPLRGIRVVEMTHMIMGPSCGQILAYLGADVIKVEPPAGDKTRHLTGMGRGFFPSFNRGKRSITLDLKSEAGTSALDQLLATADIFVENFRDQSLAKMGFAPSALRGKYPNLIIASCKGFLHGPYQDRTAMDEVVQMMTGMAYMTGPTGRPLRIGSSANDIMGGVFGALAVLGALLERQESGEGRTIRIGLFENCLMLVMQHMVQFDLDGHEPAPMPEREFSWPVYDIFDTRDNRQIFVGAVTEGHWQILCKAISLEHLLEDNRLQTKMGQIEARNWTLPLFAEAIGKRDFPELIEIFEASGIPFSPINRPADMYQDPHVLRPGGLQLSHDAGGQVFRAPGLPIEVDGGIPHPVSLNVADVGDDTDTVLSELGLSPSEISAASGAADRNST</sequence>
<evidence type="ECO:0000313" key="2">
    <source>
        <dbReference type="Proteomes" id="UP000271700"/>
    </source>
</evidence>
<protein>
    <submittedName>
        <fullName evidence="1">Crotonobetainyl-CoA:carnitine CoA-transferase CaiB-like acyl-CoA transferase</fullName>
    </submittedName>
</protein>
<dbReference type="InterPro" id="IPR023606">
    <property type="entry name" value="CoA-Trfase_III_dom_1_sf"/>
</dbReference>
<name>A0A497ZQ19_9RHOB</name>
<accession>A0A497ZQ19</accession>
<organism evidence="1 2">
    <name type="scientific">Ruegeria conchae</name>
    <dbReference type="NCBI Taxonomy" id="981384"/>
    <lineage>
        <taxon>Bacteria</taxon>
        <taxon>Pseudomonadati</taxon>
        <taxon>Pseudomonadota</taxon>
        <taxon>Alphaproteobacteria</taxon>
        <taxon>Rhodobacterales</taxon>
        <taxon>Roseobacteraceae</taxon>
        <taxon>Ruegeria</taxon>
    </lineage>
</organism>
<dbReference type="Pfam" id="PF02515">
    <property type="entry name" value="CoA_transf_3"/>
    <property type="match status" value="1"/>
</dbReference>
<dbReference type="PANTHER" id="PTHR48228">
    <property type="entry name" value="SUCCINYL-COA--D-CITRAMALATE COA-TRANSFERASE"/>
    <property type="match status" value="1"/>
</dbReference>
<evidence type="ECO:0000313" key="1">
    <source>
        <dbReference type="EMBL" id="RLK07864.1"/>
    </source>
</evidence>
<dbReference type="SUPFAM" id="SSF89796">
    <property type="entry name" value="CoA-transferase family III (CaiB/BaiF)"/>
    <property type="match status" value="1"/>
</dbReference>
<dbReference type="PANTHER" id="PTHR48228:SF7">
    <property type="entry name" value="FATTY ACYL-COA TRANSFERASE RV3272-RELATED"/>
    <property type="match status" value="1"/>
</dbReference>
<dbReference type="AlphaFoldDB" id="A0A497ZQ19"/>
<dbReference type="InterPro" id="IPR050509">
    <property type="entry name" value="CoA-transferase_III"/>
</dbReference>
<dbReference type="EMBL" id="RCCT01000002">
    <property type="protein sequence ID" value="RLK07864.1"/>
    <property type="molecule type" value="Genomic_DNA"/>
</dbReference>
<dbReference type="STRING" id="981384.GCA_000192475_04134"/>
<keyword evidence="2" id="KW-1185">Reference proteome</keyword>
<gene>
    <name evidence="1" type="ORF">CLV75_1527</name>
</gene>